<keyword evidence="14" id="KW-0675">Receptor</keyword>
<sequence length="852" mass="93414">MKRLFTLFTIVVFATSSSYTFAQNSELVLEEVVVTATKKEENVQDIAQTVNAVSGSTLDNYQIRDLSELAQVVSGVEFTKIDPRRQTIIMRGQKLDPDGGNDQPIQGYLDEVPLRTGEIFLQMYDTERVEILKGAQGTLQGAVSTGGALHIYTRSANVGSDEKNGYVKTTWADNMTSIVEAASDFHLSETMSLRFAGVTNNNDGNEVRNVRTGITENHAYDSGRLSLSWEPSDELSVRVKYQNMETDSIYPQPVAGEAGTFNFNAFEYVTGFPAAFAMGLGFPAPFPDATVTHAGAAQAWAEMVATVNPAASLGDFAFLHRPTWADVPAGGLKPEDGVALHYQNPRQNTSAEVFNIMVDYDMGSHALALRYSDSESDSMGLIDRDYAGAYVYGYPQEVRTNTGIETVEMRLSNQDNDTLEYTIGFFSRDSQTFTNADLDVSMDNYEVAPGLFKPMVGFDYKTPNQACLAERANPGLFAAKPNVITCMGIPLNNKTEAWFVNLKYNLSESTFVQFGVREQEIDGYRAQNLYLPVTALLGPLDGGGMTIPRIPANLQNSSNDSTTGSMKIGHYLNDDILLYATTESGFRSPGATISPVAINPSLITFEEEESDMVEIGMKGSFMDGRLRLNAAYYDYDFEGYQTKWDNVTARAYTAAGPGVVQQVQGGIFNNNDATISGIDLEYAYVVNEDLTLGGSYTSTDSEYAAGSIGYANDPSYAGLSAATRDVSGQRVNDDAESSFTFYLDHTVAASWGGERYTRYNVSWRDERTSSINPDLKIKSLYIANIVAGWRSADGVWDASFFVKNITDDVDLSHIQAYYSDYHLPGGGSLPSKFYAGNTNMGRQMGAQLVYNF</sequence>
<dbReference type="PROSITE" id="PS52016">
    <property type="entry name" value="TONB_DEPENDENT_REC_3"/>
    <property type="match status" value="1"/>
</dbReference>
<gene>
    <name evidence="14" type="ORF">B273_0433</name>
</gene>
<evidence type="ECO:0000256" key="6">
    <source>
        <dbReference type="ARBA" id="ARBA00023004"/>
    </source>
</evidence>
<comment type="caution">
    <text evidence="14">The sequence shown here is derived from an EMBL/GenBank/DDBJ whole genome shotgun (WGS) entry which is preliminary data.</text>
</comment>
<keyword evidence="15" id="KW-1185">Reference proteome</keyword>
<dbReference type="GO" id="GO:0009279">
    <property type="term" value="C:cell outer membrane"/>
    <property type="evidence" value="ECO:0007669"/>
    <property type="project" value="UniProtKB-SubCell"/>
</dbReference>
<keyword evidence="9 11" id="KW-0472">Membrane</keyword>
<keyword evidence="4" id="KW-0410">Iron transport</keyword>
<evidence type="ECO:0000256" key="1">
    <source>
        <dbReference type="ARBA" id="ARBA00004571"/>
    </source>
</evidence>
<dbReference type="SUPFAM" id="SSF56935">
    <property type="entry name" value="Porins"/>
    <property type="match status" value="1"/>
</dbReference>
<evidence type="ECO:0000256" key="12">
    <source>
        <dbReference type="SAM" id="SignalP"/>
    </source>
</evidence>
<dbReference type="InterPro" id="IPR012910">
    <property type="entry name" value="Plug_dom"/>
</dbReference>
<keyword evidence="3 11" id="KW-1134">Transmembrane beta strand</keyword>
<evidence type="ECO:0000256" key="5">
    <source>
        <dbReference type="ARBA" id="ARBA00022692"/>
    </source>
</evidence>
<dbReference type="AlphaFoldDB" id="K6H187"/>
<dbReference type="STRING" id="1208365.B273_0433"/>
<dbReference type="PANTHER" id="PTHR32552:SF81">
    <property type="entry name" value="TONB-DEPENDENT OUTER MEMBRANE RECEPTOR"/>
    <property type="match status" value="1"/>
</dbReference>
<dbReference type="Proteomes" id="UP000010310">
    <property type="component" value="Unassembled WGS sequence"/>
</dbReference>
<keyword evidence="2 11" id="KW-0813">Transport</keyword>
<evidence type="ECO:0000256" key="4">
    <source>
        <dbReference type="ARBA" id="ARBA00022496"/>
    </source>
</evidence>
<evidence type="ECO:0000256" key="3">
    <source>
        <dbReference type="ARBA" id="ARBA00022452"/>
    </source>
</evidence>
<dbReference type="PANTHER" id="PTHR32552">
    <property type="entry name" value="FERRICHROME IRON RECEPTOR-RELATED"/>
    <property type="match status" value="1"/>
</dbReference>
<accession>K6H187</accession>
<keyword evidence="7" id="KW-0406">Ion transport</keyword>
<dbReference type="GO" id="GO:0006826">
    <property type="term" value="P:iron ion transport"/>
    <property type="evidence" value="ECO:0007669"/>
    <property type="project" value="UniProtKB-KW"/>
</dbReference>
<evidence type="ECO:0000313" key="15">
    <source>
        <dbReference type="Proteomes" id="UP000010310"/>
    </source>
</evidence>
<evidence type="ECO:0000259" key="13">
    <source>
        <dbReference type="Pfam" id="PF07715"/>
    </source>
</evidence>
<evidence type="ECO:0000313" key="14">
    <source>
        <dbReference type="EMBL" id="EKO36313.1"/>
    </source>
</evidence>
<comment type="subcellular location">
    <subcellularLocation>
        <location evidence="1 11">Cell outer membrane</location>
        <topology evidence="1 11">Multi-pass membrane protein</topology>
    </subcellularLocation>
</comment>
<dbReference type="EMBL" id="AMWX01000009">
    <property type="protein sequence ID" value="EKO36313.1"/>
    <property type="molecule type" value="Genomic_DNA"/>
</dbReference>
<reference evidence="14 15" key="1">
    <citation type="submission" date="2012-09" db="EMBL/GenBank/DDBJ databases">
        <authorList>
            <person name="Dupont C.L."/>
            <person name="Rusch D.B."/>
            <person name="Lombardo M.-J."/>
            <person name="Novotny M."/>
            <person name="Yee-Greenbaum J."/>
            <person name="Laskin R."/>
        </authorList>
    </citation>
    <scope>NUCLEOTIDE SEQUENCE [LARGE SCALE GENOMIC DNA]</scope>
    <source>
        <strain evidence="14">SAR86E</strain>
    </source>
</reference>
<keyword evidence="12" id="KW-0732">Signal</keyword>
<comment type="similarity">
    <text evidence="11">Belongs to the TonB-dependent receptor family.</text>
</comment>
<keyword evidence="6" id="KW-0408">Iron</keyword>
<evidence type="ECO:0000256" key="10">
    <source>
        <dbReference type="ARBA" id="ARBA00023237"/>
    </source>
</evidence>
<dbReference type="InterPro" id="IPR037066">
    <property type="entry name" value="Plug_dom_sf"/>
</dbReference>
<evidence type="ECO:0000256" key="8">
    <source>
        <dbReference type="ARBA" id="ARBA00023077"/>
    </source>
</evidence>
<dbReference type="Gene3D" id="2.170.130.10">
    <property type="entry name" value="TonB-dependent receptor, plug domain"/>
    <property type="match status" value="1"/>
</dbReference>
<name>K6H187_9GAMM</name>
<feature type="signal peptide" evidence="12">
    <location>
        <begin position="1"/>
        <end position="22"/>
    </location>
</feature>
<evidence type="ECO:0000256" key="2">
    <source>
        <dbReference type="ARBA" id="ARBA00022448"/>
    </source>
</evidence>
<keyword evidence="8" id="KW-0798">TonB box</keyword>
<proteinExistence type="inferred from homology"/>
<evidence type="ECO:0000256" key="11">
    <source>
        <dbReference type="PROSITE-ProRule" id="PRU01360"/>
    </source>
</evidence>
<feature type="chain" id="PRO_5003891634" evidence="12">
    <location>
        <begin position="23"/>
        <end position="852"/>
    </location>
</feature>
<organism evidence="14 15">
    <name type="scientific">SAR86 cluster bacterium SAR86E</name>
    <dbReference type="NCBI Taxonomy" id="1208365"/>
    <lineage>
        <taxon>Bacteria</taxon>
        <taxon>Pseudomonadati</taxon>
        <taxon>Pseudomonadota</taxon>
        <taxon>Gammaproteobacteria</taxon>
        <taxon>SAR86 cluster</taxon>
    </lineage>
</organism>
<evidence type="ECO:0000256" key="9">
    <source>
        <dbReference type="ARBA" id="ARBA00023136"/>
    </source>
</evidence>
<keyword evidence="5 11" id="KW-0812">Transmembrane</keyword>
<evidence type="ECO:0000256" key="7">
    <source>
        <dbReference type="ARBA" id="ARBA00023065"/>
    </source>
</evidence>
<protein>
    <submittedName>
        <fullName evidence="14">TonB-dependent receptor plug domain protein</fullName>
    </submittedName>
</protein>
<feature type="domain" description="TonB-dependent receptor plug" evidence="13">
    <location>
        <begin position="43"/>
        <end position="148"/>
    </location>
</feature>
<keyword evidence="10 11" id="KW-0998">Cell outer membrane</keyword>
<dbReference type="InterPro" id="IPR039426">
    <property type="entry name" value="TonB-dep_rcpt-like"/>
</dbReference>
<dbReference type="Pfam" id="PF07715">
    <property type="entry name" value="Plug"/>
    <property type="match status" value="1"/>
</dbReference>
<dbReference type="InterPro" id="IPR036942">
    <property type="entry name" value="Beta-barrel_TonB_sf"/>
</dbReference>
<dbReference type="Gene3D" id="2.40.170.20">
    <property type="entry name" value="TonB-dependent receptor, beta-barrel domain"/>
    <property type="match status" value="1"/>
</dbReference>